<feature type="transmembrane region" description="Helical" evidence="5">
    <location>
        <begin position="188"/>
        <end position="207"/>
    </location>
</feature>
<evidence type="ECO:0000313" key="7">
    <source>
        <dbReference type="EMBL" id="KHE92746.1"/>
    </source>
</evidence>
<feature type="transmembrane region" description="Helical" evidence="5">
    <location>
        <begin position="330"/>
        <end position="347"/>
    </location>
</feature>
<evidence type="ECO:0000259" key="6">
    <source>
        <dbReference type="Pfam" id="PF04932"/>
    </source>
</evidence>
<gene>
    <name evidence="7" type="ORF">SCABRO_01502</name>
</gene>
<comment type="caution">
    <text evidence="7">The sequence shown here is derived from an EMBL/GenBank/DDBJ whole genome shotgun (WGS) entry which is preliminary data.</text>
</comment>
<dbReference type="eggNOG" id="COG3307">
    <property type="taxonomic scope" value="Bacteria"/>
</dbReference>
<evidence type="ECO:0000256" key="4">
    <source>
        <dbReference type="ARBA" id="ARBA00023136"/>
    </source>
</evidence>
<dbReference type="InterPro" id="IPR007016">
    <property type="entry name" value="O-antigen_ligase-rel_domated"/>
</dbReference>
<sequence>SLCHYHQESSTSLVQIPTIYTVWYYPCTRRKSLFIRNPKLATWNPATRTLQPETRTPQSSIRFPISIYPYATKIEFFLILAYIGMFFLVTNTPGIRLDRIILVIMSVGFLISFLGILQKFTGTSKIYWLIDSPNASLFGSFINRNHFAGYIGMVIPLSFGLLITRFESMAFHKTMSWRSILAKFESRLLGNILMVFAIMTMVSALFISLSRGGILSLMVSIIVFVAFISLSRRARSIVGKGRKVTITTLLLAFVFLMWLGVGSILERLSNLSSPSRHEVTQNTISMAEDFPLFGTGLGTFQYHFPKYKTLEGQLYWDHAHNDYAELLSDSGLIGFLIVACGIIFFIWQTLVRWWKSKDPYVMGITLGGFCGIIAILSHSIADFNLHIPANALFLSFILGLTWIAVNAKSTQMEE</sequence>
<feature type="transmembrane region" description="Helical" evidence="5">
    <location>
        <begin position="244"/>
        <end position="265"/>
    </location>
</feature>
<accession>A0A0B0EL31</accession>
<reference evidence="7 8" key="1">
    <citation type="submission" date="2014-10" db="EMBL/GenBank/DDBJ databases">
        <title>Draft genome of anammox bacterium scalindua brodae, obtained using differential coverage binning of sequence data from two enrichment reactors.</title>
        <authorList>
            <person name="Speth D.R."/>
            <person name="Russ L."/>
            <person name="Kartal B."/>
            <person name="Op den Camp H.J."/>
            <person name="Dutilh B.E."/>
            <person name="Jetten M.S."/>
        </authorList>
    </citation>
    <scope>NUCLEOTIDE SEQUENCE [LARGE SCALE GENOMIC DNA]</scope>
    <source>
        <strain evidence="7">RU1</strain>
    </source>
</reference>
<feature type="non-terminal residue" evidence="7">
    <location>
        <position position="1"/>
    </location>
</feature>
<feature type="transmembrane region" description="Helical" evidence="5">
    <location>
        <begin position="213"/>
        <end position="232"/>
    </location>
</feature>
<keyword evidence="3 5" id="KW-1133">Transmembrane helix</keyword>
<feature type="transmembrane region" description="Helical" evidence="5">
    <location>
        <begin position="359"/>
        <end position="381"/>
    </location>
</feature>
<proteinExistence type="predicted"/>
<keyword evidence="2 5" id="KW-0812">Transmembrane</keyword>
<feature type="transmembrane region" description="Helical" evidence="5">
    <location>
        <begin position="387"/>
        <end position="405"/>
    </location>
</feature>
<dbReference type="GO" id="GO:0016020">
    <property type="term" value="C:membrane"/>
    <property type="evidence" value="ECO:0007669"/>
    <property type="project" value="UniProtKB-SubCell"/>
</dbReference>
<dbReference type="Pfam" id="PF04932">
    <property type="entry name" value="Wzy_C"/>
    <property type="match status" value="1"/>
</dbReference>
<dbReference type="PANTHER" id="PTHR37422:SF23">
    <property type="entry name" value="TEICHURONIC ACID BIOSYNTHESIS PROTEIN TUAE"/>
    <property type="match status" value="1"/>
</dbReference>
<dbReference type="PANTHER" id="PTHR37422">
    <property type="entry name" value="TEICHURONIC ACID BIOSYNTHESIS PROTEIN TUAE"/>
    <property type="match status" value="1"/>
</dbReference>
<organism evidence="7 8">
    <name type="scientific">Candidatus Scalindua brodae</name>
    <dbReference type="NCBI Taxonomy" id="237368"/>
    <lineage>
        <taxon>Bacteria</taxon>
        <taxon>Pseudomonadati</taxon>
        <taxon>Planctomycetota</taxon>
        <taxon>Candidatus Brocadiia</taxon>
        <taxon>Candidatus Brocadiales</taxon>
        <taxon>Candidatus Scalinduaceae</taxon>
        <taxon>Candidatus Scalindua</taxon>
    </lineage>
</organism>
<evidence type="ECO:0000256" key="1">
    <source>
        <dbReference type="ARBA" id="ARBA00004141"/>
    </source>
</evidence>
<dbReference type="EMBL" id="JRYO01000094">
    <property type="protein sequence ID" value="KHE92746.1"/>
    <property type="molecule type" value="Genomic_DNA"/>
</dbReference>
<evidence type="ECO:0000256" key="3">
    <source>
        <dbReference type="ARBA" id="ARBA00022989"/>
    </source>
</evidence>
<evidence type="ECO:0000256" key="5">
    <source>
        <dbReference type="SAM" id="Phobius"/>
    </source>
</evidence>
<dbReference type="AlphaFoldDB" id="A0A0B0EL31"/>
<comment type="subcellular location">
    <subcellularLocation>
        <location evidence="1">Membrane</location>
        <topology evidence="1">Multi-pass membrane protein</topology>
    </subcellularLocation>
</comment>
<evidence type="ECO:0000313" key="8">
    <source>
        <dbReference type="Proteomes" id="UP000030652"/>
    </source>
</evidence>
<protein>
    <submittedName>
        <fullName evidence="7">Putative membrane protein</fullName>
    </submittedName>
</protein>
<dbReference type="Proteomes" id="UP000030652">
    <property type="component" value="Unassembled WGS sequence"/>
</dbReference>
<name>A0A0B0EL31_9BACT</name>
<feature type="transmembrane region" description="Helical" evidence="5">
    <location>
        <begin position="100"/>
        <end position="118"/>
    </location>
</feature>
<evidence type="ECO:0000256" key="2">
    <source>
        <dbReference type="ARBA" id="ARBA00022692"/>
    </source>
</evidence>
<feature type="transmembrane region" description="Helical" evidence="5">
    <location>
        <begin position="67"/>
        <end position="88"/>
    </location>
</feature>
<keyword evidence="4 5" id="KW-0472">Membrane</keyword>
<dbReference type="InterPro" id="IPR051533">
    <property type="entry name" value="WaaL-like"/>
</dbReference>
<feature type="domain" description="O-antigen ligase-related" evidence="6">
    <location>
        <begin position="197"/>
        <end position="338"/>
    </location>
</feature>
<feature type="transmembrane region" description="Helical" evidence="5">
    <location>
        <begin position="147"/>
        <end position="167"/>
    </location>
</feature>